<dbReference type="Proteomes" id="UP001242313">
    <property type="component" value="Unassembled WGS sequence"/>
</dbReference>
<dbReference type="RefSeq" id="WP_307192333.1">
    <property type="nucleotide sequence ID" value="NZ_JAUSUN010000023.1"/>
</dbReference>
<proteinExistence type="predicted"/>
<keyword evidence="2" id="KW-1185">Reference proteome</keyword>
<evidence type="ECO:0008006" key="3">
    <source>
        <dbReference type="Google" id="ProtNLM"/>
    </source>
</evidence>
<name>A0ABU0FZ64_9BACI</name>
<dbReference type="EMBL" id="JAUSUN010000023">
    <property type="protein sequence ID" value="MDQ0414985.1"/>
    <property type="molecule type" value="Genomic_DNA"/>
</dbReference>
<reference evidence="1 2" key="1">
    <citation type="submission" date="2023-07" db="EMBL/GenBank/DDBJ databases">
        <title>Genomic Encyclopedia of Type Strains, Phase IV (KMG-IV): sequencing the most valuable type-strain genomes for metagenomic binning, comparative biology and taxonomic classification.</title>
        <authorList>
            <person name="Goeker M."/>
        </authorList>
    </citation>
    <scope>NUCLEOTIDE SEQUENCE [LARGE SCALE GENOMIC DNA]</scope>
    <source>
        <strain evidence="1 2">DSM 19598</strain>
    </source>
</reference>
<gene>
    <name evidence="1" type="ORF">J2S25_003197</name>
</gene>
<sequence>MKSKIVPKEAIPQLESDEVISHETNLPYPIVHYPSRFGSFFGFQETQDSPVYYCSCQKTGLEVYLMNDEFNRFSDIPKVLREQIGESFLKSIQYEENLCHVCNKVAPAFGFGKTINGTKFHAIYGLYINGVAYSYGISPFGRIRDASLIPSDIVPYLITTQYDDKRLDEQSVFDFMRYCEDSVRMRMGYFTIGKKWTTEIKLLDIVKKLYPEYTVIHQYPLDHLRADIFIEDLDLVIENQGEQHFKPIKVFGGEEALKKTKARDEEKAMLCEFYKLGIIYFTYQDDLTEKSVRERISSYMNGK</sequence>
<comment type="caution">
    <text evidence="1">The sequence shown here is derived from an EMBL/GenBank/DDBJ whole genome shotgun (WGS) entry which is preliminary data.</text>
</comment>
<dbReference type="Gene3D" id="3.40.960.10">
    <property type="entry name" value="VSR Endonuclease"/>
    <property type="match status" value="1"/>
</dbReference>
<organism evidence="1 2">
    <name type="scientific">Mesobacillus stamsii</name>
    <dbReference type="NCBI Taxonomy" id="225347"/>
    <lineage>
        <taxon>Bacteria</taxon>
        <taxon>Bacillati</taxon>
        <taxon>Bacillota</taxon>
        <taxon>Bacilli</taxon>
        <taxon>Bacillales</taxon>
        <taxon>Bacillaceae</taxon>
        <taxon>Mesobacillus</taxon>
    </lineage>
</organism>
<accession>A0ABU0FZ64</accession>
<evidence type="ECO:0000313" key="1">
    <source>
        <dbReference type="EMBL" id="MDQ0414985.1"/>
    </source>
</evidence>
<evidence type="ECO:0000313" key="2">
    <source>
        <dbReference type="Proteomes" id="UP001242313"/>
    </source>
</evidence>
<protein>
    <recommendedName>
        <fullName evidence="3">DUF559 domain-containing protein</fullName>
    </recommendedName>
</protein>